<reference evidence="1" key="1">
    <citation type="submission" date="2020-08" db="EMBL/GenBank/DDBJ databases">
        <title>Multicomponent nature underlies the extraordinary mechanical properties of spider dragline silk.</title>
        <authorList>
            <person name="Kono N."/>
            <person name="Nakamura H."/>
            <person name="Mori M."/>
            <person name="Yoshida Y."/>
            <person name="Ohtoshi R."/>
            <person name="Malay A.D."/>
            <person name="Moran D.A.P."/>
            <person name="Tomita M."/>
            <person name="Numata K."/>
            <person name="Arakawa K."/>
        </authorList>
    </citation>
    <scope>NUCLEOTIDE SEQUENCE</scope>
</reference>
<organism evidence="1 2">
    <name type="scientific">Trichonephila inaurata madagascariensis</name>
    <dbReference type="NCBI Taxonomy" id="2747483"/>
    <lineage>
        <taxon>Eukaryota</taxon>
        <taxon>Metazoa</taxon>
        <taxon>Ecdysozoa</taxon>
        <taxon>Arthropoda</taxon>
        <taxon>Chelicerata</taxon>
        <taxon>Arachnida</taxon>
        <taxon>Araneae</taxon>
        <taxon>Araneomorphae</taxon>
        <taxon>Entelegynae</taxon>
        <taxon>Araneoidea</taxon>
        <taxon>Nephilidae</taxon>
        <taxon>Trichonephila</taxon>
        <taxon>Trichonephila inaurata</taxon>
    </lineage>
</organism>
<protein>
    <submittedName>
        <fullName evidence="1">Uncharacterized protein</fullName>
    </submittedName>
</protein>
<gene>
    <name evidence="1" type="ORF">TNIN_58431</name>
</gene>
<accession>A0A8X6X876</accession>
<keyword evidence="2" id="KW-1185">Reference proteome</keyword>
<proteinExistence type="predicted"/>
<comment type="caution">
    <text evidence="1">The sequence shown here is derived from an EMBL/GenBank/DDBJ whole genome shotgun (WGS) entry which is preliminary data.</text>
</comment>
<sequence>MKESQHIYLERHSRALQIRQRYVFNATSQNSEDKRATCLQKRQKKREVSPLIKKRNVFGRHLFAINSTIDWSLTFGTFFAKSGGKFDEIGIPSTLSDNF</sequence>
<evidence type="ECO:0000313" key="2">
    <source>
        <dbReference type="Proteomes" id="UP000886998"/>
    </source>
</evidence>
<dbReference type="AlphaFoldDB" id="A0A8X6X876"/>
<dbReference type="EMBL" id="BMAV01006238">
    <property type="protein sequence ID" value="GFY47967.1"/>
    <property type="molecule type" value="Genomic_DNA"/>
</dbReference>
<evidence type="ECO:0000313" key="1">
    <source>
        <dbReference type="EMBL" id="GFY47967.1"/>
    </source>
</evidence>
<dbReference type="Proteomes" id="UP000886998">
    <property type="component" value="Unassembled WGS sequence"/>
</dbReference>
<name>A0A8X6X876_9ARAC</name>